<evidence type="ECO:0000313" key="2">
    <source>
        <dbReference type="EMBL" id="KEP67980.1"/>
    </source>
</evidence>
<keyword evidence="3" id="KW-1185">Reference proteome</keyword>
<dbReference type="InterPro" id="IPR006311">
    <property type="entry name" value="TAT_signal"/>
</dbReference>
<gene>
    <name evidence="2" type="ORF">DL1_16785</name>
</gene>
<evidence type="ECO:0000256" key="1">
    <source>
        <dbReference type="SAM" id="SignalP"/>
    </source>
</evidence>
<name>A0A074TCT6_9RHOB</name>
<proteinExistence type="predicted"/>
<dbReference type="InterPro" id="IPR027056">
    <property type="entry name" value="Gluconate_2DH_su3"/>
</dbReference>
<accession>A0A074TCT6</accession>
<dbReference type="NCBIfam" id="TIGR01409">
    <property type="entry name" value="TAT_signal_seq"/>
    <property type="match status" value="1"/>
</dbReference>
<dbReference type="RefSeq" id="WP_038069725.1">
    <property type="nucleotide sequence ID" value="NZ_FOVB01000024.1"/>
</dbReference>
<evidence type="ECO:0000313" key="3">
    <source>
        <dbReference type="Proteomes" id="UP000027725"/>
    </source>
</evidence>
<dbReference type="Pfam" id="PF13618">
    <property type="entry name" value="Gluconate_2-dh3"/>
    <property type="match status" value="1"/>
</dbReference>
<keyword evidence="1" id="KW-0732">Signal</keyword>
<organism evidence="2 3">
    <name type="scientific">Thioclava dalianensis</name>
    <dbReference type="NCBI Taxonomy" id="1185766"/>
    <lineage>
        <taxon>Bacteria</taxon>
        <taxon>Pseudomonadati</taxon>
        <taxon>Pseudomonadota</taxon>
        <taxon>Alphaproteobacteria</taxon>
        <taxon>Rhodobacterales</taxon>
        <taxon>Paracoccaceae</taxon>
        <taxon>Thioclava</taxon>
    </lineage>
</organism>
<feature type="chain" id="PRO_5001701273" evidence="1">
    <location>
        <begin position="33"/>
        <end position="233"/>
    </location>
</feature>
<comment type="caution">
    <text evidence="2">The sequence shown here is derived from an EMBL/GenBank/DDBJ whole genome shotgun (WGS) entry which is preliminary data.</text>
</comment>
<sequence length="233" mass="25455">MSDLPGRPSRRGFLKGSAAGAALAAVAVSAQAQTKEELPPLEQYKPSYFTPEEFAFIMAACDRLIPADGDGPGALETRVPVFIDRQLEGDFGKAADWYMEGPFQPDADPLLGYQSPLTPAQVYRAAIPVFEQWCQDQHGKGFADLDAQTQDAALSALEKGNVPLKPELRDFFAFILQNTKEGYFADPMYGGNHGMKAWTYVGFPGARGAYTEWVSRFNETYPLSAVDIAGERA</sequence>
<dbReference type="eggNOG" id="ENOG502Z7SX">
    <property type="taxonomic scope" value="Bacteria"/>
</dbReference>
<dbReference type="STRING" id="1185766.SAMN05216224_12411"/>
<reference evidence="2 3" key="1">
    <citation type="submission" date="2014-03" db="EMBL/GenBank/DDBJ databases">
        <title>The draft genome sequence of Thioclava dalianensis DLFJ1-1.</title>
        <authorList>
            <person name="Lai Q."/>
            <person name="Shao Z."/>
        </authorList>
    </citation>
    <scope>NUCLEOTIDE SEQUENCE [LARGE SCALE GENOMIC DNA]</scope>
    <source>
        <strain evidence="2 3">DLFJ1-1</strain>
    </source>
</reference>
<dbReference type="EMBL" id="JHEH01000052">
    <property type="protein sequence ID" value="KEP67980.1"/>
    <property type="molecule type" value="Genomic_DNA"/>
</dbReference>
<dbReference type="PROSITE" id="PS51318">
    <property type="entry name" value="TAT"/>
    <property type="match status" value="1"/>
</dbReference>
<dbReference type="OrthoDB" id="8400810at2"/>
<dbReference type="AlphaFoldDB" id="A0A074TCT6"/>
<dbReference type="Proteomes" id="UP000027725">
    <property type="component" value="Unassembled WGS sequence"/>
</dbReference>
<feature type="signal peptide" evidence="1">
    <location>
        <begin position="1"/>
        <end position="32"/>
    </location>
</feature>
<protein>
    <submittedName>
        <fullName evidence="2">Gluconate 2-dehydrogenase</fullName>
    </submittedName>
</protein>
<dbReference type="Pfam" id="PF10518">
    <property type="entry name" value="TAT_signal"/>
    <property type="match status" value="1"/>
</dbReference>
<dbReference type="InterPro" id="IPR019546">
    <property type="entry name" value="TAT_signal_bac_arc"/>
</dbReference>